<accession>A0A378NID6</accession>
<dbReference type="EMBL" id="UGPL01000006">
    <property type="protein sequence ID" value="STY65678.1"/>
    <property type="molecule type" value="Genomic_DNA"/>
</dbReference>
<sequence length="119" mass="13461">MITQQIVGFIGVIGTVIAYAFFKGWQLKQERKLTATLKAEKQQQAVEIQQKNAEVKNAQIQQKHINETRRIQPSAVDERLHQHGYFRDDYGLHGVRSDLSEPCGHNGNETPSACTQSDL</sequence>
<dbReference type="Pfam" id="PF10883">
    <property type="entry name" value="DUF2681"/>
    <property type="match status" value="1"/>
</dbReference>
<organism evidence="4 5">
    <name type="scientific">Mannheimia haemolytica</name>
    <name type="common">Pasteurella haemolytica</name>
    <dbReference type="NCBI Taxonomy" id="75985"/>
    <lineage>
        <taxon>Bacteria</taxon>
        <taxon>Pseudomonadati</taxon>
        <taxon>Pseudomonadota</taxon>
        <taxon>Gammaproteobacteria</taxon>
        <taxon>Pasteurellales</taxon>
        <taxon>Pasteurellaceae</taxon>
        <taxon>Mannheimia</taxon>
    </lineage>
</organism>
<proteinExistence type="predicted"/>
<name>A0A378NID6_MANHA</name>
<evidence type="ECO:0000313" key="5">
    <source>
        <dbReference type="Proteomes" id="UP000254031"/>
    </source>
</evidence>
<keyword evidence="3" id="KW-1133">Transmembrane helix</keyword>
<feature type="compositionally biased region" description="Polar residues" evidence="2">
    <location>
        <begin position="107"/>
        <end position="119"/>
    </location>
</feature>
<dbReference type="Proteomes" id="UP000254031">
    <property type="component" value="Unassembled WGS sequence"/>
</dbReference>
<feature type="coiled-coil region" evidence="1">
    <location>
        <begin position="38"/>
        <end position="68"/>
    </location>
</feature>
<reference evidence="4 5" key="1">
    <citation type="submission" date="2018-06" db="EMBL/GenBank/DDBJ databases">
        <authorList>
            <consortium name="Pathogen Informatics"/>
            <person name="Doyle S."/>
        </authorList>
    </citation>
    <scope>NUCLEOTIDE SEQUENCE [LARGE SCALE GENOMIC DNA]</scope>
    <source>
        <strain evidence="4 5">NCTC9380</strain>
    </source>
</reference>
<feature type="region of interest" description="Disordered" evidence="2">
    <location>
        <begin position="97"/>
        <end position="119"/>
    </location>
</feature>
<keyword evidence="1" id="KW-0175">Coiled coil</keyword>
<dbReference type="InterPro" id="IPR020274">
    <property type="entry name" value="Uncharacterised_HI1496"/>
</dbReference>
<evidence type="ECO:0000256" key="3">
    <source>
        <dbReference type="SAM" id="Phobius"/>
    </source>
</evidence>
<dbReference type="AlphaFoldDB" id="A0A378NID6"/>
<evidence type="ECO:0000256" key="2">
    <source>
        <dbReference type="SAM" id="MobiDB-lite"/>
    </source>
</evidence>
<evidence type="ECO:0000256" key="1">
    <source>
        <dbReference type="SAM" id="Coils"/>
    </source>
</evidence>
<evidence type="ECO:0000313" key="4">
    <source>
        <dbReference type="EMBL" id="STY65678.1"/>
    </source>
</evidence>
<protein>
    <submittedName>
        <fullName evidence="4">Protein of uncharacterized function (DUF2681)</fullName>
    </submittedName>
</protein>
<dbReference type="RefSeq" id="WP_020831194.1">
    <property type="nucleotide sequence ID" value="NZ_CP017484.1"/>
</dbReference>
<keyword evidence="3" id="KW-0472">Membrane</keyword>
<gene>
    <name evidence="4" type="ORF">NCTC9380_00946</name>
</gene>
<keyword evidence="3" id="KW-0812">Transmembrane</keyword>
<feature type="transmembrane region" description="Helical" evidence="3">
    <location>
        <begin position="6"/>
        <end position="22"/>
    </location>
</feature>